<dbReference type="AlphaFoldDB" id="A0A9D9HD94"/>
<accession>A0A9D9HD94</accession>
<dbReference type="InterPro" id="IPR039425">
    <property type="entry name" value="RNA_pol_sigma-70-like"/>
</dbReference>
<evidence type="ECO:0000256" key="3">
    <source>
        <dbReference type="ARBA" id="ARBA00023082"/>
    </source>
</evidence>
<evidence type="ECO:0000313" key="8">
    <source>
        <dbReference type="Proteomes" id="UP000823619"/>
    </source>
</evidence>
<comment type="similarity">
    <text evidence="1">Belongs to the sigma-70 factor family. ECF subfamily.</text>
</comment>
<gene>
    <name evidence="7" type="ORF">IAC23_08270</name>
</gene>
<dbReference type="PANTHER" id="PTHR43133">
    <property type="entry name" value="RNA POLYMERASE ECF-TYPE SIGMA FACTO"/>
    <property type="match status" value="1"/>
</dbReference>
<comment type="caution">
    <text evidence="7">The sequence shown here is derived from an EMBL/GenBank/DDBJ whole genome shotgun (WGS) entry which is preliminary data.</text>
</comment>
<dbReference type="GO" id="GO:0006352">
    <property type="term" value="P:DNA-templated transcription initiation"/>
    <property type="evidence" value="ECO:0007669"/>
    <property type="project" value="InterPro"/>
</dbReference>
<dbReference type="InterPro" id="IPR014284">
    <property type="entry name" value="RNA_pol_sigma-70_dom"/>
</dbReference>
<dbReference type="InterPro" id="IPR013325">
    <property type="entry name" value="RNA_pol_sigma_r2"/>
</dbReference>
<dbReference type="EMBL" id="JADIMO010000101">
    <property type="protein sequence ID" value="MBO8445668.1"/>
    <property type="molecule type" value="Genomic_DNA"/>
</dbReference>
<dbReference type="Gene3D" id="1.10.10.10">
    <property type="entry name" value="Winged helix-like DNA-binding domain superfamily/Winged helix DNA-binding domain"/>
    <property type="match status" value="1"/>
</dbReference>
<protein>
    <submittedName>
        <fullName evidence="7">RNA polymerase sigma-70 factor</fullName>
    </submittedName>
</protein>
<dbReference type="Pfam" id="PF04542">
    <property type="entry name" value="Sigma70_r2"/>
    <property type="match status" value="1"/>
</dbReference>
<dbReference type="InterPro" id="IPR007627">
    <property type="entry name" value="RNA_pol_sigma70_r2"/>
</dbReference>
<dbReference type="SUPFAM" id="SSF88659">
    <property type="entry name" value="Sigma3 and sigma4 domains of RNA polymerase sigma factors"/>
    <property type="match status" value="1"/>
</dbReference>
<reference evidence="7" key="2">
    <citation type="journal article" date="2021" name="PeerJ">
        <title>Extensive microbial diversity within the chicken gut microbiome revealed by metagenomics and culture.</title>
        <authorList>
            <person name="Gilroy R."/>
            <person name="Ravi A."/>
            <person name="Getino M."/>
            <person name="Pursley I."/>
            <person name="Horton D.L."/>
            <person name="Alikhan N.F."/>
            <person name="Baker D."/>
            <person name="Gharbi K."/>
            <person name="Hall N."/>
            <person name="Watson M."/>
            <person name="Adriaenssens E.M."/>
            <person name="Foster-Nyarko E."/>
            <person name="Jarju S."/>
            <person name="Secka A."/>
            <person name="Antonio M."/>
            <person name="Oren A."/>
            <person name="Chaudhuri R.R."/>
            <person name="La Ragione R."/>
            <person name="Hildebrand F."/>
            <person name="Pallen M.J."/>
        </authorList>
    </citation>
    <scope>NUCLEOTIDE SEQUENCE</scope>
    <source>
        <strain evidence="7">D5-748</strain>
    </source>
</reference>
<evidence type="ECO:0000256" key="4">
    <source>
        <dbReference type="ARBA" id="ARBA00023163"/>
    </source>
</evidence>
<dbReference type="NCBIfam" id="TIGR02937">
    <property type="entry name" value="sigma70-ECF"/>
    <property type="match status" value="1"/>
</dbReference>
<keyword evidence="2" id="KW-0805">Transcription regulation</keyword>
<dbReference type="InterPro" id="IPR013324">
    <property type="entry name" value="RNA_pol_sigma_r3/r4-like"/>
</dbReference>
<dbReference type="InterPro" id="IPR013249">
    <property type="entry name" value="RNA_pol_sigma70_r4_t2"/>
</dbReference>
<evidence type="ECO:0000259" key="6">
    <source>
        <dbReference type="Pfam" id="PF08281"/>
    </source>
</evidence>
<proteinExistence type="inferred from homology"/>
<dbReference type="GO" id="GO:0016987">
    <property type="term" value="F:sigma factor activity"/>
    <property type="evidence" value="ECO:0007669"/>
    <property type="project" value="UniProtKB-KW"/>
</dbReference>
<keyword evidence="3" id="KW-0731">Sigma factor</keyword>
<sequence>MDMPSDKQLIRSIRHGDSRAFEELFRKYYDRFYAFACALLNDGDAAEDILQNVFLKLWVGRERLDEDRSLSNYLLVSIRNEIYDYLYLKYNQSVVRCDLPDVEDNSGDIEANMMGKEASRTIEGIVRAMPPQRRRIFLMSRYRHLSSREIAEALGLSERTVERHIYLALKDLKNTLS</sequence>
<evidence type="ECO:0000259" key="5">
    <source>
        <dbReference type="Pfam" id="PF04542"/>
    </source>
</evidence>
<feature type="domain" description="RNA polymerase sigma-70 region 2" evidence="5">
    <location>
        <begin position="24"/>
        <end position="86"/>
    </location>
</feature>
<dbReference type="InterPro" id="IPR036388">
    <property type="entry name" value="WH-like_DNA-bd_sf"/>
</dbReference>
<dbReference type="GO" id="GO:0003677">
    <property type="term" value="F:DNA binding"/>
    <property type="evidence" value="ECO:0007669"/>
    <property type="project" value="InterPro"/>
</dbReference>
<dbReference type="Gene3D" id="1.10.1740.10">
    <property type="match status" value="1"/>
</dbReference>
<dbReference type="PANTHER" id="PTHR43133:SF46">
    <property type="entry name" value="RNA POLYMERASE SIGMA-70 FACTOR ECF SUBFAMILY"/>
    <property type="match status" value="1"/>
</dbReference>
<name>A0A9D9HD94_9BACT</name>
<feature type="domain" description="RNA polymerase sigma factor 70 region 4 type 2" evidence="6">
    <location>
        <begin position="122"/>
        <end position="172"/>
    </location>
</feature>
<organism evidence="7 8">
    <name type="scientific">Candidatus Cryptobacteroides merdavium</name>
    <dbReference type="NCBI Taxonomy" id="2840769"/>
    <lineage>
        <taxon>Bacteria</taxon>
        <taxon>Pseudomonadati</taxon>
        <taxon>Bacteroidota</taxon>
        <taxon>Bacteroidia</taxon>
        <taxon>Bacteroidales</taxon>
        <taxon>Candidatus Cryptobacteroides</taxon>
    </lineage>
</organism>
<evidence type="ECO:0000256" key="1">
    <source>
        <dbReference type="ARBA" id="ARBA00010641"/>
    </source>
</evidence>
<dbReference type="NCBIfam" id="TIGR02985">
    <property type="entry name" value="Sig70_bacteroi1"/>
    <property type="match status" value="1"/>
</dbReference>
<evidence type="ECO:0000256" key="2">
    <source>
        <dbReference type="ARBA" id="ARBA00023015"/>
    </source>
</evidence>
<keyword evidence="4" id="KW-0804">Transcription</keyword>
<dbReference type="InterPro" id="IPR014327">
    <property type="entry name" value="RNA_pol_sigma70_bacteroid"/>
</dbReference>
<dbReference type="SUPFAM" id="SSF88946">
    <property type="entry name" value="Sigma2 domain of RNA polymerase sigma factors"/>
    <property type="match status" value="1"/>
</dbReference>
<reference evidence="7" key="1">
    <citation type="submission" date="2020-10" db="EMBL/GenBank/DDBJ databases">
        <authorList>
            <person name="Gilroy R."/>
        </authorList>
    </citation>
    <scope>NUCLEOTIDE SEQUENCE</scope>
    <source>
        <strain evidence="7">D5-748</strain>
    </source>
</reference>
<dbReference type="Pfam" id="PF08281">
    <property type="entry name" value="Sigma70_r4_2"/>
    <property type="match status" value="1"/>
</dbReference>
<dbReference type="Proteomes" id="UP000823619">
    <property type="component" value="Unassembled WGS sequence"/>
</dbReference>
<evidence type="ECO:0000313" key="7">
    <source>
        <dbReference type="EMBL" id="MBO8445668.1"/>
    </source>
</evidence>